<reference evidence="2" key="3">
    <citation type="submission" date="2018-08" db="EMBL/GenBank/DDBJ databases">
        <title>Leveraging single-cell genomics to expand the Fungal Tree of Life.</title>
        <authorList>
            <consortium name="DOE Joint Genome Institute"/>
            <person name="Ahrendt S.R."/>
            <person name="Quandt C.A."/>
            <person name="Ciobanu D."/>
            <person name="Clum A."/>
            <person name="Salamov A."/>
            <person name="Andreopoulos B."/>
            <person name="Cheng J.-F."/>
            <person name="Woyke T."/>
            <person name="Pelin A."/>
            <person name="Henrissat B."/>
            <person name="Reynolds N."/>
            <person name="Benny G.L."/>
            <person name="Smith M.E."/>
            <person name="James T.Y."/>
            <person name="Grigoriev I.V."/>
        </authorList>
    </citation>
    <scope>NUCLEOTIDE SEQUENCE</scope>
    <source>
        <strain evidence="2">CSF55</strain>
    </source>
</reference>
<dbReference type="EMBL" id="ML004937">
    <property type="protein sequence ID" value="RKP21676.1"/>
    <property type="molecule type" value="Genomic_DNA"/>
</dbReference>
<accession>A0A075B0L7</accession>
<evidence type="ECO:0000313" key="1">
    <source>
        <dbReference type="EMBL" id="EPZ36071.1"/>
    </source>
</evidence>
<evidence type="ECO:0000313" key="4">
    <source>
        <dbReference type="Proteomes" id="UP000281549"/>
    </source>
</evidence>
<reference evidence="1 3" key="1">
    <citation type="journal article" date="2013" name="Curr. Biol.">
        <title>Shared signatures of parasitism and phylogenomics unite Cryptomycota and microsporidia.</title>
        <authorList>
            <person name="James T.Y."/>
            <person name="Pelin A."/>
            <person name="Bonen L."/>
            <person name="Ahrendt S."/>
            <person name="Sain D."/>
            <person name="Corradi N."/>
            <person name="Stajich J.E."/>
        </authorList>
    </citation>
    <scope>NUCLEOTIDE SEQUENCE [LARGE SCALE GENOMIC DNA]</scope>
    <source>
        <strain evidence="1 3">CSF55</strain>
        <strain evidence="1 3">CSF55</strain>
    </source>
</reference>
<protein>
    <submittedName>
        <fullName evidence="1">Uncharacterized protein</fullName>
    </submittedName>
</protein>
<reference evidence="4" key="2">
    <citation type="journal article" date="2018" name="Nat. Microbiol.">
        <title>Leveraging single-cell genomics to expand the fungal tree of life.</title>
        <authorList>
            <person name="Ahrendt S.R."/>
            <person name="Quandt C.A."/>
            <person name="Ciobanu D."/>
            <person name="Clum A."/>
            <person name="Salamov A."/>
            <person name="Andreopoulos B."/>
            <person name="Cheng J.F."/>
            <person name="Woyke T."/>
            <person name="Pelin A."/>
            <person name="Henrissat B."/>
            <person name="Reynolds N.K."/>
            <person name="Benny G.L."/>
            <person name="Smith M.E."/>
            <person name="James T.Y."/>
            <person name="Grigoriev I.V."/>
        </authorList>
    </citation>
    <scope>NUCLEOTIDE SEQUENCE [LARGE SCALE GENOMIC DNA]</scope>
    <source>
        <strain evidence="4">CSF55</strain>
    </source>
</reference>
<name>A0A075B0L7_ROZAC</name>
<evidence type="ECO:0000313" key="3">
    <source>
        <dbReference type="Proteomes" id="UP000030755"/>
    </source>
</evidence>
<dbReference type="EMBL" id="KE560668">
    <property type="protein sequence ID" value="EPZ36071.1"/>
    <property type="molecule type" value="Genomic_DNA"/>
</dbReference>
<dbReference type="OrthoDB" id="2103397at2759"/>
<dbReference type="HOGENOM" id="CLU_624305_0_0_1"/>
<dbReference type="Proteomes" id="UP000281549">
    <property type="component" value="Unassembled WGS sequence"/>
</dbReference>
<organism evidence="1 3">
    <name type="scientific">Rozella allomycis (strain CSF55)</name>
    <dbReference type="NCBI Taxonomy" id="988480"/>
    <lineage>
        <taxon>Eukaryota</taxon>
        <taxon>Fungi</taxon>
        <taxon>Fungi incertae sedis</taxon>
        <taxon>Cryptomycota</taxon>
        <taxon>Cryptomycota incertae sedis</taxon>
        <taxon>Rozella</taxon>
    </lineage>
</organism>
<keyword evidence="3" id="KW-1185">Reference proteome</keyword>
<proteinExistence type="predicted"/>
<dbReference type="AlphaFoldDB" id="A0A075B0L7"/>
<dbReference type="Proteomes" id="UP000030755">
    <property type="component" value="Unassembled WGS sequence"/>
</dbReference>
<sequence length="439" mass="50302">MATTTPTDLQAVQTRLNKVQRDLDDLKSDPDYQQFVARIRDHDASVFSNPFWQRYEKIEAQLVSEKQGLLSLMKTGMLVEEEEKFANFHFYYWNTKSNATKPYKKITLMLVHGKIYLKSLLEDEEASEIFLKNGHKQVKLQYDSNGLSVKTWRPDETYHLIVKKPLSVDIQITFSEKNEAKLNVLIVKNDFNLEFHDSEWTMSADYAPVDIPIGLCEALKAMGEFNSLRKEMSRRSVVSVFIHFVLSSIPQGKAKLCVDEEPLFQIVRECMRDDGTKHVQYSGPLDFVIGHSRVAEIMPSDAAVIVVETKKSDAFDKSLPQALAQAATVMHYRRSKKKGENGSGGPVYFVRTDAERWIFSRIIMINGSATAQHSREYRVDLRKLTESKVASANEIFNWIRFLIQSGRDSSPRASLQSLDQTIEYDDGLTKDIFNDMEIN</sequence>
<evidence type="ECO:0000313" key="2">
    <source>
        <dbReference type="EMBL" id="RKP21676.1"/>
    </source>
</evidence>
<gene>
    <name evidence="1" type="ORF">O9G_006046</name>
    <name evidence="2" type="ORF">ROZALSC1DRAFT_26931</name>
</gene>